<proteinExistence type="predicted"/>
<comment type="caution">
    <text evidence="1">The sequence shown here is derived from an EMBL/GenBank/DDBJ whole genome shotgun (WGS) entry which is preliminary data.</text>
</comment>
<name>A0ACB8AC13_9AGAM</name>
<keyword evidence="2" id="KW-1185">Reference proteome</keyword>
<dbReference type="EMBL" id="MU267705">
    <property type="protein sequence ID" value="KAH7910643.1"/>
    <property type="molecule type" value="Genomic_DNA"/>
</dbReference>
<protein>
    <submittedName>
        <fullName evidence="1">Uncharacterized protein</fullName>
    </submittedName>
</protein>
<reference evidence="1" key="1">
    <citation type="journal article" date="2021" name="New Phytol.">
        <title>Evolutionary innovations through gain and loss of genes in the ectomycorrhizal Boletales.</title>
        <authorList>
            <person name="Wu G."/>
            <person name="Miyauchi S."/>
            <person name="Morin E."/>
            <person name="Kuo A."/>
            <person name="Drula E."/>
            <person name="Varga T."/>
            <person name="Kohler A."/>
            <person name="Feng B."/>
            <person name="Cao Y."/>
            <person name="Lipzen A."/>
            <person name="Daum C."/>
            <person name="Hundley H."/>
            <person name="Pangilinan J."/>
            <person name="Johnson J."/>
            <person name="Barry K."/>
            <person name="LaButti K."/>
            <person name="Ng V."/>
            <person name="Ahrendt S."/>
            <person name="Min B."/>
            <person name="Choi I.G."/>
            <person name="Park H."/>
            <person name="Plett J.M."/>
            <person name="Magnuson J."/>
            <person name="Spatafora J.W."/>
            <person name="Nagy L.G."/>
            <person name="Henrissat B."/>
            <person name="Grigoriev I.V."/>
            <person name="Yang Z.L."/>
            <person name="Xu J."/>
            <person name="Martin F.M."/>
        </authorList>
    </citation>
    <scope>NUCLEOTIDE SEQUENCE</scope>
    <source>
        <strain evidence="1">ATCC 28755</strain>
    </source>
</reference>
<gene>
    <name evidence="1" type="ORF">BJ138DRAFT_1173017</name>
</gene>
<organism evidence="1 2">
    <name type="scientific">Hygrophoropsis aurantiaca</name>
    <dbReference type="NCBI Taxonomy" id="72124"/>
    <lineage>
        <taxon>Eukaryota</taxon>
        <taxon>Fungi</taxon>
        <taxon>Dikarya</taxon>
        <taxon>Basidiomycota</taxon>
        <taxon>Agaricomycotina</taxon>
        <taxon>Agaricomycetes</taxon>
        <taxon>Agaricomycetidae</taxon>
        <taxon>Boletales</taxon>
        <taxon>Coniophorineae</taxon>
        <taxon>Hygrophoropsidaceae</taxon>
        <taxon>Hygrophoropsis</taxon>
    </lineage>
</organism>
<evidence type="ECO:0000313" key="1">
    <source>
        <dbReference type="EMBL" id="KAH7910643.1"/>
    </source>
</evidence>
<sequence length="1590" mass="171439">MHRFRKKSDTKRSFYESSFALSSEDEHIPELPPASHFRTSLILPDLTRRFTLLRTSSGDPVSLEDLKSRFADQRARGAPHLISEAEEDMILQTLGRIRAKNASNNTSSSEREDDPVNLTNNATDRGMESDSTPERTSLLSTSTVYPASSITSSPSSKRYSNNLFASGRFREYNYLRNSHRSGSNRSVASIAPTESTHSLREKPSSNYSESGSLRPTTPEDSGPSSVPSSPNEKTPVARSASLISSSDEAAPQPQSPNLGRLTKTASIALERVFREIEEEAEDEIVMPRTSHPIPRHSPSEIEHPRVVPDSREQMDSGTSNKTHDLPGSPSGFEAGTAISSDKQIMIEPEQNQRLSPVLYGRPGTVSPTPRLPGYIPGMPRPMTPRDSAFDSDDQRSHSTTPRAMSPILPLVNGHTSPLIPSSFGSSLLRRGSDASRSTPRPTSPQVQSSSGPYLSRSGSGRYTPDSNQRGNESASGTDQEGSVVSSAFVRRRPVSPLSGPAFQPLTVPPRPTTPSNITWTVGRPGSAAGHRKQDSSISTTSHHTHSRSGSLSTDSDFQSNTERAKSPSRSMRSPTPLENRSYDQTSSSNSLTWNRPSSPPTASDHRSPSSLSGIDLGSPLTLPNRALRSPTPTQPRSPTLNTNDSSSVVNNTNSRSSKQHSRNNSSAHFSLGLSRPLVFSPIASSSRSSLESTGSSYHSWEAGQKQEITLDIFNAGIENPQPVWHDVDKSSSATPGSSQEDADFEDIIRRYAGLTKSDFVAIQDKLVGVAVAKANNPEVRERTNSLRRRRPSTSQSNYSLNGREHRVASPPPNQNIVTGRRSPAPDHNAKVNALLNSVVDSIHTQSPSGHEITADTNANETPTISPTTRRNRDLARALGFGGDEQPETCSPPVSAEVETLSIPPTSPVEDSALTLAETTDTPQQHESASTTSPYRFPQRSTSLRVPQSLTEQAELVKEVQRKADAATAALMKNSSGQKFHDVNASSVSITRRRISPSQISNPRLVSAPTSVDTVPISPPAASGPINTQTSLNITSRMRRFRNTLRVKPAVVTGEEITPFPIDLQPQSPPTAQPLHRRPTLPLPKALALGSSTDLGKMKSPVASPPASATPGLKGFMARFRKPRTADTHFEHDRNGLVRISPTASSPSSMSHHEQVQSPPVLTTASASPSPPVSYSQPVDSRVDTSPPTTTSASDSAAVKQLFEAAIDLGLDPAAVNDLLSRSKSVSLRNTGLALSRNTSTTAASNSNSRQNSNATERARSPPMTEMSVTPDEAPGSSDDKAFRKMSTRTPEDASQSRSNTPVNSAVVRRTLIFPSEFRASKVDLNQTQRKPSQSGRRHRRSGSAASAQSGRSVHDRAPTPPPPKSTGGRQFSANRTPPVPSLPPTLAAQAEALLHSPPSHGAGEKSNSAYDSLYDMYAGESKHTSAAPDETLPNVSSPAEGAALEVIEMANGETIWSIVNGLRDDDIDSVYINRASFASEYSTRENGEGLQVFVKDHGRSSSKGSNSSFLSRKKSSQGKNRPETKVFYSSPTQIGRLIENLSQGMDAGSFNFGPNLPPDRSTPSSFHSDADMHWTVEERLEHMLGSMRNP</sequence>
<accession>A0ACB8AC13</accession>
<evidence type="ECO:0000313" key="2">
    <source>
        <dbReference type="Proteomes" id="UP000790377"/>
    </source>
</evidence>
<dbReference type="Proteomes" id="UP000790377">
    <property type="component" value="Unassembled WGS sequence"/>
</dbReference>